<dbReference type="Gene3D" id="2.10.25.10">
    <property type="entry name" value="Laminin"/>
    <property type="match status" value="1"/>
</dbReference>
<dbReference type="InterPro" id="IPR000716">
    <property type="entry name" value="Thyroglobulin_1"/>
</dbReference>
<evidence type="ECO:0000256" key="2">
    <source>
        <dbReference type="PROSITE-ProRule" id="PRU00500"/>
    </source>
</evidence>
<dbReference type="Pfam" id="PF00086">
    <property type="entry name" value="Thyroglobulin_1"/>
    <property type="match status" value="1"/>
</dbReference>
<organism evidence="4">
    <name type="scientific">Arion vulgaris</name>
    <dbReference type="NCBI Taxonomy" id="1028688"/>
    <lineage>
        <taxon>Eukaryota</taxon>
        <taxon>Metazoa</taxon>
        <taxon>Spiralia</taxon>
        <taxon>Lophotrochozoa</taxon>
        <taxon>Mollusca</taxon>
        <taxon>Gastropoda</taxon>
        <taxon>Heterobranchia</taxon>
        <taxon>Euthyneura</taxon>
        <taxon>Panpulmonata</taxon>
        <taxon>Eupulmonata</taxon>
        <taxon>Stylommatophora</taxon>
        <taxon>Helicina</taxon>
        <taxon>Arionoidea</taxon>
        <taxon>Arionidae</taxon>
        <taxon>Arion</taxon>
    </lineage>
</organism>
<dbReference type="InterPro" id="IPR036857">
    <property type="entry name" value="Thyroglobulin_1_sf"/>
</dbReference>
<accession>A0A0B7B1W1</accession>
<keyword evidence="1" id="KW-1015">Disulfide bond</keyword>
<comment type="caution">
    <text evidence="2">Lacks conserved residue(s) required for the propagation of feature annotation.</text>
</comment>
<dbReference type="SUPFAM" id="SSF57610">
    <property type="entry name" value="Thyroglobulin type-1 domain"/>
    <property type="match status" value="1"/>
</dbReference>
<sequence length="320" mass="35277">NILKTGTPVFGITLEDVRVILQHLGYTYLSTNMCDSQGNFKSVAEGVLVVNPTADKVQICFDKSGNYNPDCGAAICDVLSNNIDREFCMNGGNCLGEITEKLCDCNGTGYHGIWCELKGETVNETSCTLRRDIAYLAIGILNGSVNLMADVNMKAALNATKNILQLYRTDNIFVPYCDANGQYEYRGCLVMAEDTSRKICYCALDDGSKFGEEESSFVPPSDCRISDSCPEEWGTDCVQPDWWCSENMQCQPFLERCAYYTKCTNDMCTLETEVACVAKDIVLPCDLHTCEDDHFSKCQPCGLHGLCYNVGEAGRNADIG</sequence>
<dbReference type="AlphaFoldDB" id="A0A0B7B1W1"/>
<dbReference type="PROSITE" id="PS51162">
    <property type="entry name" value="THYROGLOBULIN_1_2"/>
    <property type="match status" value="1"/>
</dbReference>
<dbReference type="EMBL" id="HACG01039230">
    <property type="protein sequence ID" value="CEK86095.1"/>
    <property type="molecule type" value="Transcribed_RNA"/>
</dbReference>
<reference evidence="4" key="1">
    <citation type="submission" date="2014-12" db="EMBL/GenBank/DDBJ databases">
        <title>Insight into the proteome of Arion vulgaris.</title>
        <authorList>
            <person name="Aradska J."/>
            <person name="Bulat T."/>
            <person name="Smidak R."/>
            <person name="Sarate P."/>
            <person name="Gangsoo J."/>
            <person name="Sialana F."/>
            <person name="Bilban M."/>
            <person name="Lubec G."/>
        </authorList>
    </citation>
    <scope>NUCLEOTIDE SEQUENCE</scope>
    <source>
        <tissue evidence="4">Skin</tissue>
    </source>
</reference>
<evidence type="ECO:0000259" key="3">
    <source>
        <dbReference type="PROSITE" id="PS51162"/>
    </source>
</evidence>
<evidence type="ECO:0000313" key="4">
    <source>
        <dbReference type="EMBL" id="CEK86095.1"/>
    </source>
</evidence>
<name>A0A0B7B1W1_9EUPU</name>
<feature type="domain" description="Thyroglobulin type-1" evidence="3">
    <location>
        <begin position="124"/>
        <end position="223"/>
    </location>
</feature>
<protein>
    <recommendedName>
        <fullName evidence="3">Thyroglobulin type-1 domain-containing protein</fullName>
    </recommendedName>
</protein>
<proteinExistence type="predicted"/>
<evidence type="ECO:0000256" key="1">
    <source>
        <dbReference type="ARBA" id="ARBA00023157"/>
    </source>
</evidence>
<feature type="non-terminal residue" evidence="4">
    <location>
        <position position="1"/>
    </location>
</feature>
<gene>
    <name evidence="4" type="primary">ORF151751</name>
</gene>
<dbReference type="SUPFAM" id="SSF57196">
    <property type="entry name" value="EGF/Laminin"/>
    <property type="match status" value="1"/>
</dbReference>
<feature type="non-terminal residue" evidence="4">
    <location>
        <position position="320"/>
    </location>
</feature>